<dbReference type="InterPro" id="IPR018476">
    <property type="entry name" value="GlyceroP-diester-Pdiesterase_M"/>
</dbReference>
<feature type="transmembrane region" description="Helical" evidence="1">
    <location>
        <begin position="82"/>
        <end position="107"/>
    </location>
</feature>
<dbReference type="EMBL" id="BJCC01000017">
    <property type="protein sequence ID" value="GCF94365.1"/>
    <property type="molecule type" value="Genomic_DNA"/>
</dbReference>
<keyword evidence="1" id="KW-0812">Transmembrane</keyword>
<dbReference type="SUPFAM" id="SSF51695">
    <property type="entry name" value="PLC-like phosphodiesterases"/>
    <property type="match status" value="1"/>
</dbReference>
<feature type="transmembrane region" description="Helical" evidence="1">
    <location>
        <begin position="324"/>
        <end position="347"/>
    </location>
</feature>
<dbReference type="AlphaFoldDB" id="A0A4P5P8K2"/>
<comment type="caution">
    <text evidence="3">The sequence shown here is derived from an EMBL/GenBank/DDBJ whole genome shotgun (WGS) entry which is preliminary data.</text>
</comment>
<dbReference type="GO" id="GO:0006629">
    <property type="term" value="P:lipid metabolic process"/>
    <property type="evidence" value="ECO:0007669"/>
    <property type="project" value="InterPro"/>
</dbReference>
<feature type="transmembrane region" description="Helical" evidence="1">
    <location>
        <begin position="32"/>
        <end position="55"/>
    </location>
</feature>
<dbReference type="PROSITE" id="PS51704">
    <property type="entry name" value="GP_PDE"/>
    <property type="match status" value="1"/>
</dbReference>
<name>A0A4P5P8K2_9ENTE</name>
<feature type="domain" description="GP-PDE" evidence="2">
    <location>
        <begin position="358"/>
        <end position="587"/>
    </location>
</feature>
<dbReference type="InterPro" id="IPR030395">
    <property type="entry name" value="GP_PDE_dom"/>
</dbReference>
<dbReference type="GO" id="GO:0008081">
    <property type="term" value="F:phosphoric diester hydrolase activity"/>
    <property type="evidence" value="ECO:0007669"/>
    <property type="project" value="InterPro"/>
</dbReference>
<reference evidence="4" key="1">
    <citation type="submission" date="2019-02" db="EMBL/GenBank/DDBJ databases">
        <title>Draft genome sequence of Enterococcus sp. Gos25-1.</title>
        <authorList>
            <person name="Tanaka N."/>
            <person name="Shiwa Y."/>
            <person name="Fujita N."/>
        </authorList>
    </citation>
    <scope>NUCLEOTIDE SEQUENCE [LARGE SCALE GENOMIC DNA]</scope>
    <source>
        <strain evidence="4">Gos25-1</strain>
    </source>
</reference>
<dbReference type="Pfam" id="PF03009">
    <property type="entry name" value="GDPD"/>
    <property type="match status" value="1"/>
</dbReference>
<feature type="transmembrane region" description="Helical" evidence="1">
    <location>
        <begin position="291"/>
        <end position="312"/>
    </location>
</feature>
<proteinExistence type="predicted"/>
<keyword evidence="1" id="KW-1133">Transmembrane helix</keyword>
<dbReference type="PANTHER" id="PTHR46211">
    <property type="entry name" value="GLYCEROPHOSPHORYL DIESTER PHOSPHODIESTERASE"/>
    <property type="match status" value="1"/>
</dbReference>
<keyword evidence="4" id="KW-1185">Reference proteome</keyword>
<feature type="transmembrane region" description="Helical" evidence="1">
    <location>
        <begin position="177"/>
        <end position="204"/>
    </location>
</feature>
<dbReference type="Proteomes" id="UP000290567">
    <property type="component" value="Unassembled WGS sequence"/>
</dbReference>
<evidence type="ECO:0000313" key="4">
    <source>
        <dbReference type="Proteomes" id="UP000290567"/>
    </source>
</evidence>
<dbReference type="PANTHER" id="PTHR46211:SF8">
    <property type="entry name" value="PHOSPHODIESTERASE"/>
    <property type="match status" value="1"/>
</dbReference>
<protein>
    <submittedName>
        <fullName evidence="3">Glycerophosphoryl diester phosphodiesterase</fullName>
    </submittedName>
</protein>
<accession>A0A4P5P8K2</accession>
<evidence type="ECO:0000313" key="3">
    <source>
        <dbReference type="EMBL" id="GCF94365.1"/>
    </source>
</evidence>
<evidence type="ECO:0000256" key="1">
    <source>
        <dbReference type="SAM" id="Phobius"/>
    </source>
</evidence>
<dbReference type="Pfam" id="PF10110">
    <property type="entry name" value="GPDPase_memb"/>
    <property type="match status" value="1"/>
</dbReference>
<dbReference type="InterPro" id="IPR017946">
    <property type="entry name" value="PLC-like_Pdiesterase_TIM-brl"/>
</dbReference>
<organism evidence="3 4">
    <name type="scientific">Enterococcus florum</name>
    <dbReference type="NCBI Taxonomy" id="2480627"/>
    <lineage>
        <taxon>Bacteria</taxon>
        <taxon>Bacillati</taxon>
        <taxon>Bacillota</taxon>
        <taxon>Bacilli</taxon>
        <taxon>Lactobacillales</taxon>
        <taxon>Enterococcaceae</taxon>
        <taxon>Enterococcus</taxon>
    </lineage>
</organism>
<sequence length="608" mass="68914">MDAGDVKMKDLKNSFVHLFRFLKDTMAYFRDVLLLHGFMLFVLLPLLTSLIKFILRQGHISYLSYDTIGIILRDHPGVLLSLLAVLLAIMIGVFFEFTFLLISVFFIKKNEPISLSQLLTGTLIQLKKLRVSTILFFLVYFLLVLPFGGLNFNSDLLAKVKIPAFLLDYLFANRVPIIAAAAGIYLILFYFSIRLIFALPEMILRDRRFAQAVKESWRTTKGWNFLRLFGQFVLIGGSVSLLSSLGYGVVIFLQSLIETHLATYALPSAVIAMTVMQFIFLATIVLSTVGIFYITVSFMDDLGLLVILPTWFKQSADEPKPVWSLGKVALFLVITLLFGIGVGSYNTNYLSNYSLKKPLTISHRGVSEGNGVQNSLAALAKTSQLQPAFVEMDVQETKDKQFVVMHDFHLKELTGIDKRPNQLTLKELEQLNVRESDQTEPVVSFDDYLTKAEQLDQPLLIEIKATPQDSPDMVDRFIQKYKDTILRHDYILHTLDFDVAAQLKEKVPAFFVGYVMPFNIVGPPVSNVDFFTMEHTTLNRNFIDAAHDDGKEVFAWTVNDEDTMTRMMFYGVDGIVTDNLSLLNHTIQQDLTDPTYSDKLFYFITGIG</sequence>
<feature type="transmembrane region" description="Helical" evidence="1">
    <location>
        <begin position="128"/>
        <end position="147"/>
    </location>
</feature>
<feature type="transmembrane region" description="Helical" evidence="1">
    <location>
        <begin position="225"/>
        <end position="252"/>
    </location>
</feature>
<dbReference type="Gene3D" id="3.20.20.190">
    <property type="entry name" value="Phosphatidylinositol (PI) phosphodiesterase"/>
    <property type="match status" value="1"/>
</dbReference>
<keyword evidence="1" id="KW-0472">Membrane</keyword>
<feature type="transmembrane region" description="Helical" evidence="1">
    <location>
        <begin position="264"/>
        <end position="284"/>
    </location>
</feature>
<evidence type="ECO:0000259" key="2">
    <source>
        <dbReference type="PROSITE" id="PS51704"/>
    </source>
</evidence>
<dbReference type="CDD" id="cd08579">
    <property type="entry name" value="GDPD_memb_like"/>
    <property type="match status" value="1"/>
</dbReference>
<gene>
    <name evidence="3" type="ORF">NRIC_22560</name>
</gene>